<dbReference type="CDD" id="cd10030">
    <property type="entry name" value="UDG-F4_TTUDGA_SPO1dp_like"/>
    <property type="match status" value="1"/>
</dbReference>
<keyword evidence="14" id="KW-0326">Glycosidase</keyword>
<evidence type="ECO:0000313" key="15">
    <source>
        <dbReference type="Proteomes" id="UP001324993"/>
    </source>
</evidence>
<reference evidence="14 15" key="1">
    <citation type="submission" date="2023-11" db="EMBL/GenBank/DDBJ databases">
        <title>Coraliomargarita sp. nov., isolated from marine algae.</title>
        <authorList>
            <person name="Lee J.K."/>
            <person name="Baek J.H."/>
            <person name="Kim J.M."/>
            <person name="Choi D.G."/>
            <person name="Jeon C.O."/>
        </authorList>
    </citation>
    <scope>NUCLEOTIDE SEQUENCE [LARGE SCALE GENOMIC DNA]</scope>
    <source>
        <strain evidence="14 15">J2-16</strain>
    </source>
</reference>
<evidence type="ECO:0000259" key="13">
    <source>
        <dbReference type="SMART" id="SM00986"/>
    </source>
</evidence>
<sequence>MSSGLEAIANELRRLQRDGVNRVFVEDDTMRLITSRATEQARDTSAAGNSRSQRGPASTQHSDLKELINNAPPPPPQRATEAPKAPPLPEPPEITLPPGDATTQLAWLKEQVLACEVCQKHLSPEGKVVFGAGSPEADIFFCGEAPGTEEERTGEPAVGKAGQLLCKIISAMGLSRQQVYITNILKWRPEHDKPYGNRPPTPEEMHFSLPYLRAQIEIIKPKVIIALGNAAVTGLLGPDPERKLGSVRGTWASFDNIPVMITFHPSYLLRNGTLKTKRMAWEDMLQVMVKCELDISDKQRSFFLPKA</sequence>
<gene>
    <name evidence="14" type="ORF">SH580_02515</name>
</gene>
<feature type="compositionally biased region" description="Polar residues" evidence="12">
    <location>
        <begin position="46"/>
        <end position="61"/>
    </location>
</feature>
<evidence type="ECO:0000256" key="8">
    <source>
        <dbReference type="ARBA" id="ARBA00022801"/>
    </source>
</evidence>
<keyword evidence="11" id="KW-0234">DNA repair</keyword>
<organism evidence="14 15">
    <name type="scientific">Coraliomargarita algicola</name>
    <dbReference type="NCBI Taxonomy" id="3092156"/>
    <lineage>
        <taxon>Bacteria</taxon>
        <taxon>Pseudomonadati</taxon>
        <taxon>Verrucomicrobiota</taxon>
        <taxon>Opitutia</taxon>
        <taxon>Puniceicoccales</taxon>
        <taxon>Coraliomargaritaceae</taxon>
        <taxon>Coraliomargarita</taxon>
    </lineage>
</organism>
<evidence type="ECO:0000313" key="14">
    <source>
        <dbReference type="EMBL" id="WPJ96575.1"/>
    </source>
</evidence>
<dbReference type="RefSeq" id="WP_319833434.1">
    <property type="nucleotide sequence ID" value="NZ_CP138858.1"/>
</dbReference>
<evidence type="ECO:0000256" key="4">
    <source>
        <dbReference type="ARBA" id="ARBA00019403"/>
    </source>
</evidence>
<dbReference type="InterPro" id="IPR005273">
    <property type="entry name" value="Ura-DNA_glyco_family4"/>
</dbReference>
<evidence type="ECO:0000256" key="1">
    <source>
        <dbReference type="ARBA" id="ARBA00001400"/>
    </source>
</evidence>
<proteinExistence type="inferred from homology"/>
<dbReference type="InterPro" id="IPR036895">
    <property type="entry name" value="Uracil-DNA_glycosylase-like_sf"/>
</dbReference>
<dbReference type="SMART" id="SM00986">
    <property type="entry name" value="UDG"/>
    <property type="match status" value="1"/>
</dbReference>
<dbReference type="Proteomes" id="UP001324993">
    <property type="component" value="Chromosome"/>
</dbReference>
<keyword evidence="6" id="KW-0479">Metal-binding</keyword>
<keyword evidence="8 14" id="KW-0378">Hydrolase</keyword>
<protein>
    <recommendedName>
        <fullName evidence="4">Type-4 uracil-DNA glycosylase</fullName>
        <ecNumber evidence="3">3.2.2.27</ecNumber>
    </recommendedName>
</protein>
<evidence type="ECO:0000256" key="7">
    <source>
        <dbReference type="ARBA" id="ARBA00022763"/>
    </source>
</evidence>
<feature type="domain" description="Uracil-DNA glycosylase-like" evidence="13">
    <location>
        <begin position="130"/>
        <end position="285"/>
    </location>
</feature>
<dbReference type="EMBL" id="CP138858">
    <property type="protein sequence ID" value="WPJ96575.1"/>
    <property type="molecule type" value="Genomic_DNA"/>
</dbReference>
<comment type="catalytic activity">
    <reaction evidence="1">
        <text>Hydrolyzes single-stranded DNA or mismatched double-stranded DNA and polynucleotides, releasing free uracil.</text>
        <dbReference type="EC" id="3.2.2.27"/>
    </reaction>
</comment>
<dbReference type="SMART" id="SM00987">
    <property type="entry name" value="UreE_C"/>
    <property type="match status" value="1"/>
</dbReference>
<dbReference type="SUPFAM" id="SSF52141">
    <property type="entry name" value="Uracil-DNA glycosylase-like"/>
    <property type="match status" value="1"/>
</dbReference>
<comment type="similarity">
    <text evidence="2">Belongs to the uracil-DNA glycosylase (UDG) superfamily. Type 4 (UDGa) family.</text>
</comment>
<evidence type="ECO:0000256" key="11">
    <source>
        <dbReference type="ARBA" id="ARBA00023204"/>
    </source>
</evidence>
<dbReference type="NCBIfam" id="TIGR00758">
    <property type="entry name" value="UDG_fam4"/>
    <property type="match status" value="1"/>
</dbReference>
<keyword evidence="5" id="KW-0004">4Fe-4S</keyword>
<keyword evidence="10" id="KW-0411">Iron-sulfur</keyword>
<dbReference type="InterPro" id="IPR005122">
    <property type="entry name" value="Uracil-DNA_glycosylase-like"/>
</dbReference>
<keyword evidence="7" id="KW-0227">DNA damage</keyword>
<feature type="region of interest" description="Disordered" evidence="12">
    <location>
        <begin position="35"/>
        <end position="100"/>
    </location>
</feature>
<evidence type="ECO:0000256" key="12">
    <source>
        <dbReference type="SAM" id="MobiDB-lite"/>
    </source>
</evidence>
<feature type="compositionally biased region" description="Pro residues" evidence="12">
    <location>
        <begin position="84"/>
        <end position="95"/>
    </location>
</feature>
<dbReference type="PANTHER" id="PTHR33693">
    <property type="entry name" value="TYPE-5 URACIL-DNA GLYCOSYLASE"/>
    <property type="match status" value="1"/>
</dbReference>
<dbReference type="PANTHER" id="PTHR33693:SF1">
    <property type="entry name" value="TYPE-4 URACIL-DNA GLYCOSYLASE"/>
    <property type="match status" value="1"/>
</dbReference>
<evidence type="ECO:0000256" key="2">
    <source>
        <dbReference type="ARBA" id="ARBA00006521"/>
    </source>
</evidence>
<evidence type="ECO:0000256" key="10">
    <source>
        <dbReference type="ARBA" id="ARBA00023014"/>
    </source>
</evidence>
<accession>A0ABZ0RPB2</accession>
<keyword evidence="15" id="KW-1185">Reference proteome</keyword>
<dbReference type="InterPro" id="IPR051536">
    <property type="entry name" value="UDG_Type-4/5"/>
</dbReference>
<evidence type="ECO:0000256" key="3">
    <source>
        <dbReference type="ARBA" id="ARBA00012030"/>
    </source>
</evidence>
<dbReference type="GO" id="GO:0004844">
    <property type="term" value="F:uracil DNA N-glycosylase activity"/>
    <property type="evidence" value="ECO:0007669"/>
    <property type="project" value="UniProtKB-EC"/>
</dbReference>
<name>A0ABZ0RPB2_9BACT</name>
<dbReference type="Gene3D" id="3.40.470.10">
    <property type="entry name" value="Uracil-DNA glycosylase-like domain"/>
    <property type="match status" value="1"/>
</dbReference>
<evidence type="ECO:0000256" key="5">
    <source>
        <dbReference type="ARBA" id="ARBA00022485"/>
    </source>
</evidence>
<evidence type="ECO:0000256" key="9">
    <source>
        <dbReference type="ARBA" id="ARBA00023004"/>
    </source>
</evidence>
<dbReference type="Pfam" id="PF03167">
    <property type="entry name" value="UDG"/>
    <property type="match status" value="1"/>
</dbReference>
<dbReference type="EC" id="3.2.2.27" evidence="3"/>
<keyword evidence="9" id="KW-0408">Iron</keyword>
<evidence type="ECO:0000256" key="6">
    <source>
        <dbReference type="ARBA" id="ARBA00022723"/>
    </source>
</evidence>